<dbReference type="InterPro" id="IPR000185">
    <property type="entry name" value="SecA"/>
</dbReference>
<dbReference type="SUPFAM" id="SSF81886">
    <property type="entry name" value="Helical scaffold and wing domains of SecA"/>
    <property type="match status" value="1"/>
</dbReference>
<evidence type="ECO:0000256" key="8">
    <source>
        <dbReference type="ARBA" id="ARBA00022741"/>
    </source>
</evidence>
<evidence type="ECO:0000256" key="13">
    <source>
        <dbReference type="ARBA" id="ARBA00023010"/>
    </source>
</evidence>
<comment type="subunit">
    <text evidence="15">Monomer and homodimer. Part of the essential Sec protein translocation apparatus which comprises SecA, SecYEG and auxiliary proteins SecDF. Other proteins may also be involved.</text>
</comment>
<keyword evidence="21" id="KW-1185">Reference proteome</keyword>
<evidence type="ECO:0000256" key="17">
    <source>
        <dbReference type="SAM" id="MobiDB-lite"/>
    </source>
</evidence>
<comment type="catalytic activity">
    <reaction evidence="15">
        <text>ATP + H2O + cellular proteinSide 1 = ADP + phosphate + cellular proteinSide 2.</text>
        <dbReference type="EC" id="7.4.2.8"/>
    </reaction>
</comment>
<keyword evidence="6 15" id="KW-0963">Cytoplasm</keyword>
<dbReference type="InterPro" id="IPR027417">
    <property type="entry name" value="P-loop_NTPase"/>
</dbReference>
<dbReference type="SMART" id="SM00957">
    <property type="entry name" value="SecA_DEAD"/>
    <property type="match status" value="1"/>
</dbReference>
<evidence type="ECO:0000256" key="10">
    <source>
        <dbReference type="ARBA" id="ARBA00022840"/>
    </source>
</evidence>
<feature type="binding site" evidence="15">
    <location>
        <position position="117"/>
    </location>
    <ligand>
        <name>ATP</name>
        <dbReference type="ChEBI" id="CHEBI:30616"/>
    </ligand>
</feature>
<keyword evidence="10 15" id="KW-0067">ATP-binding</keyword>
<evidence type="ECO:0000256" key="4">
    <source>
        <dbReference type="ARBA" id="ARBA00022448"/>
    </source>
</evidence>
<feature type="binding site" evidence="15">
    <location>
        <position position="550"/>
    </location>
    <ligand>
        <name>ATP</name>
        <dbReference type="ChEBI" id="CHEBI:30616"/>
    </ligand>
</feature>
<feature type="compositionally biased region" description="Polar residues" evidence="17">
    <location>
        <begin position="66"/>
        <end position="79"/>
    </location>
</feature>
<evidence type="ECO:0000256" key="11">
    <source>
        <dbReference type="ARBA" id="ARBA00022927"/>
    </source>
</evidence>
<comment type="subcellular location">
    <subcellularLocation>
        <location evidence="15">Cell membrane</location>
        <topology evidence="15">Peripheral membrane protein</topology>
        <orientation evidence="15">Cytoplasmic side</orientation>
    </subcellularLocation>
    <subcellularLocation>
        <location evidence="15">Cytoplasm</location>
    </subcellularLocation>
    <subcellularLocation>
        <location evidence="2">Membrane</location>
        <topology evidence="2">Peripheral membrane protein</topology>
    </subcellularLocation>
    <text evidence="15">Distribution is 50-50.</text>
</comment>
<dbReference type="PROSITE" id="PS01312">
    <property type="entry name" value="SECA"/>
    <property type="match status" value="1"/>
</dbReference>
<keyword evidence="7" id="KW-0479">Metal-binding</keyword>
<dbReference type="InterPro" id="IPR011115">
    <property type="entry name" value="SecA_DEAD"/>
</dbReference>
<dbReference type="Pfam" id="PF07516">
    <property type="entry name" value="SecA_SW"/>
    <property type="match status" value="1"/>
</dbReference>
<dbReference type="CDD" id="cd18803">
    <property type="entry name" value="SF2_C_secA"/>
    <property type="match status" value="1"/>
</dbReference>
<evidence type="ECO:0000256" key="16">
    <source>
        <dbReference type="RuleBase" id="RU003874"/>
    </source>
</evidence>
<dbReference type="InterPro" id="IPR014001">
    <property type="entry name" value="Helicase_ATP-bd"/>
</dbReference>
<dbReference type="Pfam" id="PF21090">
    <property type="entry name" value="P-loop_SecA"/>
    <property type="match status" value="1"/>
</dbReference>
<comment type="function">
    <text evidence="15">Part of the Sec protein translocase complex. Interacts with the SecYEG preprotein conducting channel. Has a central role in coupling the hydrolysis of ATP to the transfer of proteins into and across the cell membrane, serving as an ATP-driven molecular motor driving the stepwise translocation of polypeptide chains across the membrane.</text>
</comment>
<dbReference type="PROSITE" id="PS51192">
    <property type="entry name" value="HELICASE_ATP_BIND_1"/>
    <property type="match status" value="1"/>
</dbReference>
<keyword evidence="14 15" id="KW-0472">Membrane</keyword>
<organism evidence="20 21">
    <name type="scientific">Candidatus Haliotispira prima</name>
    <dbReference type="NCBI Taxonomy" id="3034016"/>
    <lineage>
        <taxon>Bacteria</taxon>
        <taxon>Pseudomonadati</taxon>
        <taxon>Spirochaetota</taxon>
        <taxon>Spirochaetia</taxon>
        <taxon>Spirochaetales</taxon>
        <taxon>Spirochaetaceae</taxon>
        <taxon>Candidatus Haliotispira</taxon>
    </lineage>
</organism>
<evidence type="ECO:0000256" key="6">
    <source>
        <dbReference type="ARBA" id="ARBA00022490"/>
    </source>
</evidence>
<dbReference type="InterPro" id="IPR011116">
    <property type="entry name" value="SecA_Wing/Scaffold"/>
</dbReference>
<dbReference type="Pfam" id="PF02810">
    <property type="entry name" value="SEC-C"/>
    <property type="match status" value="1"/>
</dbReference>
<evidence type="ECO:0000313" key="20">
    <source>
        <dbReference type="EMBL" id="WGK68091.1"/>
    </source>
</evidence>
<dbReference type="InterPro" id="IPR011130">
    <property type="entry name" value="SecA_preprotein_X-link_dom"/>
</dbReference>
<sequence>MIDKILAALFGSKQERDLKVLAPLLLKINELEPWAMGLTHGQMKEQSQVFQARLADAKAKDDLPKNGQSLQVPSPNSSEGKIGVHLKNELEAILPEAFAVAREAARRVIGERPYDVQLLGGLVMHQGKIMEMKTGEGKTLSLVAPAYLNALPGQGVHIVTVNDYLAERDAQWMGPIFAYLGLSVGAVLSDMGREQRKEAYNCDLTYGTNNEFGFDFLRDNMVSHLEDKVQKPFVYCIIDEIDSVLIDEARTPLIISGSVEDDTPKIVTANRLHGTLKEVKKDPDTGEYPRDNPFEKVILEGDYKLDEKNKRITFTEDGINEIEELLKSHKIIEGSIYDESNFEYVHYFNQAMRAQKLFLCDVDYVVEGGKVQIVDEFTGRILDGRRYSDGLHQAIEAKENIRIAQRNRTLATITYQKYFAMYGKLSGMTGTAMTESREFDKIYGLEVVVLPMHRPLARVDVNDLIYLNSEAKHKAIAEEVKAMHESGQPVLIGTVSVESSERLSKVLTKYQVPHEVLNAKNHHREALIVSEAGALGGITIATNMAGRGTDIKLGGSPDMRARRRMHEDDSEEQYYRLLKEELDKWEKEHQKVVELGGLYVLGTERHESRRIDNQLRGRSGRQGDPGFSRFYVSLDDDLMRLFGGEQLKNMMNRFGMSGDEPLEHSMVTRAIKRSQTRVENRNYEIRKHLIEYDDVMQKQRGYIYNLRNGLLSDGQIIERVNEAAQQMRNVLLDDFVNDSNHQNWDFALERLGERVRSNFGLLLAECQSALAEVLERKNADQARMVIDKLLSDYCERDFEEKCQIAGPEMINELLRFEYLRAVDLRWQEHLEQMEALREAVNLRAMAQKNPLVEYKNEGFAMFEELVENLQIGVTRKFYNIRIALDPAAGPHRENRQNTTLQADEGRHQQLESFGAMRGRGAAPPPPGQNGPGPGKVQIRRVEPKVGRNEPCPCGSGKKYKQCHGVR</sequence>
<keyword evidence="11 15" id="KW-0653">Protein transport</keyword>
<dbReference type="NCBIfam" id="NF009538">
    <property type="entry name" value="PRK12904.1"/>
    <property type="match status" value="1"/>
</dbReference>
<comment type="similarity">
    <text evidence="3 15 16">Belongs to the SecA family.</text>
</comment>
<dbReference type="Proteomes" id="UP001228690">
    <property type="component" value="Chromosome"/>
</dbReference>
<dbReference type="Pfam" id="PF07517">
    <property type="entry name" value="SecA_DEAD"/>
    <property type="match status" value="1"/>
</dbReference>
<dbReference type="InterPro" id="IPR036266">
    <property type="entry name" value="SecA_Wing/Scaffold_sf"/>
</dbReference>
<evidence type="ECO:0000256" key="5">
    <source>
        <dbReference type="ARBA" id="ARBA00022475"/>
    </source>
</evidence>
<evidence type="ECO:0000256" key="12">
    <source>
        <dbReference type="ARBA" id="ARBA00022967"/>
    </source>
</evidence>
<evidence type="ECO:0000256" key="15">
    <source>
        <dbReference type="HAMAP-Rule" id="MF_01382"/>
    </source>
</evidence>
<dbReference type="Gene3D" id="3.90.1440.10">
    <property type="entry name" value="SecA, preprotein cross-linking domain"/>
    <property type="match status" value="1"/>
</dbReference>
<dbReference type="HAMAP" id="MF_01382">
    <property type="entry name" value="SecA"/>
    <property type="match status" value="1"/>
</dbReference>
<comment type="cofactor">
    <cofactor evidence="1">
        <name>Zn(2+)</name>
        <dbReference type="ChEBI" id="CHEBI:29105"/>
    </cofactor>
</comment>
<dbReference type="PROSITE" id="PS51196">
    <property type="entry name" value="SECA_MOTOR_DEAD"/>
    <property type="match status" value="1"/>
</dbReference>
<feature type="domain" description="Helicase ATP-binding" evidence="18">
    <location>
        <begin position="119"/>
        <end position="277"/>
    </location>
</feature>
<evidence type="ECO:0000256" key="3">
    <source>
        <dbReference type="ARBA" id="ARBA00007650"/>
    </source>
</evidence>
<evidence type="ECO:0000256" key="14">
    <source>
        <dbReference type="ARBA" id="ARBA00023136"/>
    </source>
</evidence>
<dbReference type="NCBIfam" id="TIGR00963">
    <property type="entry name" value="secA"/>
    <property type="match status" value="1"/>
</dbReference>
<dbReference type="PRINTS" id="PR00906">
    <property type="entry name" value="SECA"/>
</dbReference>
<evidence type="ECO:0000256" key="2">
    <source>
        <dbReference type="ARBA" id="ARBA00004170"/>
    </source>
</evidence>
<evidence type="ECO:0000256" key="7">
    <source>
        <dbReference type="ARBA" id="ARBA00022723"/>
    </source>
</evidence>
<feature type="region of interest" description="Disordered" evidence="17">
    <location>
        <begin position="60"/>
        <end position="79"/>
    </location>
</feature>
<dbReference type="InterPro" id="IPR036670">
    <property type="entry name" value="SecA_X-link_sf"/>
</dbReference>
<dbReference type="EC" id="7.4.2.8" evidence="15"/>
<evidence type="ECO:0000256" key="9">
    <source>
        <dbReference type="ARBA" id="ARBA00022833"/>
    </source>
</evidence>
<evidence type="ECO:0000259" key="19">
    <source>
        <dbReference type="PROSITE" id="PS51196"/>
    </source>
</evidence>
<dbReference type="Pfam" id="PF01043">
    <property type="entry name" value="SecA_PP_bind"/>
    <property type="match status" value="1"/>
</dbReference>
<name>A0ABY8MDP7_9SPIO</name>
<dbReference type="SUPFAM" id="SSF52540">
    <property type="entry name" value="P-loop containing nucleoside triphosphate hydrolases"/>
    <property type="match status" value="2"/>
</dbReference>
<dbReference type="SMART" id="SM00958">
    <property type="entry name" value="SecA_PP_bind"/>
    <property type="match status" value="1"/>
</dbReference>
<feature type="domain" description="SecA family profile" evidence="19">
    <location>
        <begin position="3"/>
        <end position="663"/>
    </location>
</feature>
<proteinExistence type="inferred from homology"/>
<reference evidence="20 21" key="1">
    <citation type="submission" date="2023-04" db="EMBL/GenBank/DDBJ databases">
        <title>Spirochaete genome identified in red abalone sample constitutes a novel genus.</title>
        <authorList>
            <person name="Sharma S.P."/>
            <person name="Purcell C.M."/>
            <person name="Hyde J.R."/>
            <person name="Severin A.J."/>
        </authorList>
    </citation>
    <scope>NUCLEOTIDE SEQUENCE [LARGE SCALE GENOMIC DNA]</scope>
    <source>
        <strain evidence="20 21">SP-2023</strain>
    </source>
</reference>
<dbReference type="InterPro" id="IPR004027">
    <property type="entry name" value="SEC_C_motif"/>
</dbReference>
<keyword evidence="9" id="KW-0862">Zinc</keyword>
<dbReference type="CDD" id="cd17928">
    <property type="entry name" value="DEXDc_SecA"/>
    <property type="match status" value="1"/>
</dbReference>
<dbReference type="Gene3D" id="1.10.3060.10">
    <property type="entry name" value="Helical scaffold and wing domains of SecA"/>
    <property type="match status" value="1"/>
</dbReference>
<evidence type="ECO:0000313" key="21">
    <source>
        <dbReference type="Proteomes" id="UP001228690"/>
    </source>
</evidence>
<evidence type="ECO:0000256" key="1">
    <source>
        <dbReference type="ARBA" id="ARBA00001947"/>
    </source>
</evidence>
<feature type="region of interest" description="Disordered" evidence="17">
    <location>
        <begin position="916"/>
        <end position="966"/>
    </location>
</feature>
<feature type="compositionally biased region" description="Basic residues" evidence="17">
    <location>
        <begin position="957"/>
        <end position="966"/>
    </location>
</feature>
<feature type="binding site" evidence="15">
    <location>
        <begin position="135"/>
        <end position="139"/>
    </location>
    <ligand>
        <name>ATP</name>
        <dbReference type="ChEBI" id="CHEBI:30616"/>
    </ligand>
</feature>
<evidence type="ECO:0000259" key="18">
    <source>
        <dbReference type="PROSITE" id="PS51192"/>
    </source>
</evidence>
<dbReference type="Gene3D" id="3.40.50.300">
    <property type="entry name" value="P-loop containing nucleotide triphosphate hydrolases"/>
    <property type="match status" value="2"/>
</dbReference>
<keyword evidence="5 15" id="KW-1003">Cell membrane</keyword>
<dbReference type="RefSeq" id="WP_326926256.1">
    <property type="nucleotide sequence ID" value="NZ_CP123443.1"/>
</dbReference>
<keyword evidence="13 15" id="KW-0811">Translocation</keyword>
<protein>
    <recommendedName>
        <fullName evidence="15 16">Protein translocase subunit SecA</fullName>
        <ecNumber evidence="15">7.4.2.8</ecNumber>
    </recommendedName>
</protein>
<dbReference type="PANTHER" id="PTHR30612">
    <property type="entry name" value="SECA INNER MEMBRANE COMPONENT OF SEC PROTEIN SECRETION SYSTEM"/>
    <property type="match status" value="1"/>
</dbReference>
<keyword evidence="8 15" id="KW-0547">Nucleotide-binding</keyword>
<keyword evidence="12 15" id="KW-1278">Translocase</keyword>
<dbReference type="PANTHER" id="PTHR30612:SF0">
    <property type="entry name" value="CHLOROPLAST PROTEIN-TRANSPORTING ATPASE"/>
    <property type="match status" value="1"/>
</dbReference>
<dbReference type="SUPFAM" id="SSF81767">
    <property type="entry name" value="Pre-protein crosslinking domain of SecA"/>
    <property type="match status" value="1"/>
</dbReference>
<keyword evidence="4 15" id="KW-0813">Transport</keyword>
<dbReference type="InterPro" id="IPR014018">
    <property type="entry name" value="SecA_motor_DEAD"/>
</dbReference>
<dbReference type="InterPro" id="IPR020937">
    <property type="entry name" value="SecA_CS"/>
</dbReference>
<gene>
    <name evidence="15 20" type="primary">secA</name>
    <name evidence="20" type="ORF">P0082_06300</name>
</gene>
<dbReference type="InterPro" id="IPR044722">
    <property type="entry name" value="SecA_SF2_C"/>
</dbReference>
<dbReference type="EMBL" id="CP123443">
    <property type="protein sequence ID" value="WGK68091.1"/>
    <property type="molecule type" value="Genomic_DNA"/>
</dbReference>
<accession>A0ABY8MDP7</accession>